<protein>
    <submittedName>
        <fullName evidence="9">4Fe-4S binding protein</fullName>
    </submittedName>
</protein>
<dbReference type="InterPro" id="IPR017900">
    <property type="entry name" value="4Fe4S_Fe_S_CS"/>
</dbReference>
<evidence type="ECO:0000256" key="3">
    <source>
        <dbReference type="ARBA" id="ARBA00022723"/>
    </source>
</evidence>
<dbReference type="Pfam" id="PF00037">
    <property type="entry name" value="Fer4"/>
    <property type="match status" value="1"/>
</dbReference>
<evidence type="ECO:0000256" key="4">
    <source>
        <dbReference type="ARBA" id="ARBA00022982"/>
    </source>
</evidence>
<accession>A0A8J6N4M3</accession>
<keyword evidence="5" id="KW-0408">Iron</keyword>
<evidence type="ECO:0000313" key="10">
    <source>
        <dbReference type="Proteomes" id="UP000603545"/>
    </source>
</evidence>
<evidence type="ECO:0000256" key="2">
    <source>
        <dbReference type="ARBA" id="ARBA00022485"/>
    </source>
</evidence>
<feature type="transmembrane region" description="Helical" evidence="7">
    <location>
        <begin position="125"/>
        <end position="143"/>
    </location>
</feature>
<dbReference type="GO" id="GO:0051539">
    <property type="term" value="F:4 iron, 4 sulfur cluster binding"/>
    <property type="evidence" value="ECO:0007669"/>
    <property type="project" value="UniProtKB-KW"/>
</dbReference>
<reference evidence="9 10" key="1">
    <citation type="submission" date="2020-08" db="EMBL/GenBank/DDBJ databases">
        <title>Bridging the membrane lipid divide: bacteria of the FCB group superphylum have the potential to synthesize archaeal ether lipids.</title>
        <authorList>
            <person name="Villanueva L."/>
            <person name="Von Meijenfeldt F.A.B."/>
            <person name="Westbye A.B."/>
            <person name="Yadav S."/>
            <person name="Hopmans E.C."/>
            <person name="Dutilh B.E."/>
            <person name="Sinninghe Damste J.S."/>
        </authorList>
    </citation>
    <scope>NUCLEOTIDE SEQUENCE [LARGE SCALE GENOMIC DNA]</scope>
    <source>
        <strain evidence="9">NIOZ-UU82</strain>
    </source>
</reference>
<dbReference type="InterPro" id="IPR051684">
    <property type="entry name" value="Electron_Trans/Redox"/>
</dbReference>
<feature type="domain" description="4Fe-4S ferredoxin-type" evidence="8">
    <location>
        <begin position="225"/>
        <end position="254"/>
    </location>
</feature>
<evidence type="ECO:0000256" key="7">
    <source>
        <dbReference type="SAM" id="Phobius"/>
    </source>
</evidence>
<dbReference type="PROSITE" id="PS51379">
    <property type="entry name" value="4FE4S_FER_2"/>
    <property type="match status" value="1"/>
</dbReference>
<evidence type="ECO:0000256" key="5">
    <source>
        <dbReference type="ARBA" id="ARBA00023004"/>
    </source>
</evidence>
<evidence type="ECO:0000256" key="6">
    <source>
        <dbReference type="ARBA" id="ARBA00023014"/>
    </source>
</evidence>
<keyword evidence="7" id="KW-1133">Transmembrane helix</keyword>
<evidence type="ECO:0000259" key="8">
    <source>
        <dbReference type="PROSITE" id="PS51379"/>
    </source>
</evidence>
<feature type="transmembrane region" description="Helical" evidence="7">
    <location>
        <begin position="179"/>
        <end position="200"/>
    </location>
</feature>
<proteinExistence type="predicted"/>
<keyword evidence="3" id="KW-0479">Metal-binding</keyword>
<dbReference type="PANTHER" id="PTHR30176">
    <property type="entry name" value="FERREDOXIN-TYPE PROTEIN NAPH"/>
    <property type="match status" value="1"/>
</dbReference>
<keyword evidence="7" id="KW-0472">Membrane</keyword>
<organism evidence="9 10">
    <name type="scientific">Candidatus Desulfaltia bathyphila</name>
    <dbReference type="NCBI Taxonomy" id="2841697"/>
    <lineage>
        <taxon>Bacteria</taxon>
        <taxon>Pseudomonadati</taxon>
        <taxon>Thermodesulfobacteriota</taxon>
        <taxon>Desulfobacteria</taxon>
        <taxon>Desulfobacterales</taxon>
        <taxon>Desulfobacterales incertae sedis</taxon>
        <taxon>Candidatus Desulfaltia</taxon>
    </lineage>
</organism>
<keyword evidence="6" id="KW-0411">Iron-sulfur</keyword>
<dbReference type="AlphaFoldDB" id="A0A8J6N4M3"/>
<evidence type="ECO:0000313" key="9">
    <source>
        <dbReference type="EMBL" id="MBC8198577.1"/>
    </source>
</evidence>
<dbReference type="GO" id="GO:0046872">
    <property type="term" value="F:metal ion binding"/>
    <property type="evidence" value="ECO:0007669"/>
    <property type="project" value="UniProtKB-KW"/>
</dbReference>
<comment type="caution">
    <text evidence="9">The sequence shown here is derived from an EMBL/GenBank/DDBJ whole genome shotgun (WGS) entry which is preliminary data.</text>
</comment>
<dbReference type="PROSITE" id="PS00198">
    <property type="entry name" value="4FE4S_FER_1"/>
    <property type="match status" value="1"/>
</dbReference>
<dbReference type="Proteomes" id="UP000603545">
    <property type="component" value="Unassembled WGS sequence"/>
</dbReference>
<dbReference type="Gene3D" id="3.30.70.20">
    <property type="match status" value="1"/>
</dbReference>
<dbReference type="GO" id="GO:0005886">
    <property type="term" value="C:plasma membrane"/>
    <property type="evidence" value="ECO:0007669"/>
    <property type="project" value="TreeGrafter"/>
</dbReference>
<dbReference type="EMBL" id="JACNLL010000010">
    <property type="protein sequence ID" value="MBC8198577.1"/>
    <property type="molecule type" value="Genomic_DNA"/>
</dbReference>
<gene>
    <name evidence="9" type="ORF">H8E80_00815</name>
</gene>
<keyword evidence="4" id="KW-0249">Electron transport</keyword>
<dbReference type="SUPFAM" id="SSF54862">
    <property type="entry name" value="4Fe-4S ferredoxins"/>
    <property type="match status" value="1"/>
</dbReference>
<keyword evidence="2" id="KW-0004">4Fe-4S</keyword>
<dbReference type="InterPro" id="IPR017896">
    <property type="entry name" value="4Fe4S_Fe-S-bd"/>
</dbReference>
<dbReference type="PANTHER" id="PTHR30176:SF3">
    <property type="entry name" value="FERREDOXIN-TYPE PROTEIN NAPH"/>
    <property type="match status" value="1"/>
</dbReference>
<dbReference type="Pfam" id="PF12801">
    <property type="entry name" value="Fer4_5"/>
    <property type="match status" value="3"/>
</dbReference>
<sequence>MPVLRRLIQIVATVLSNAYWMFPHTKGIYQGTLKSMCVPGLNCYSCPAATGACPLGSLQSMIAGLRPAIKAGNYHFGAYIIGTLGLTGSLVGRMPCGWVCPFGLLQELIHKIPSPKFEIPKALTYIKYLFLALFIFILPALVIDDYSYGTTWFCKFICPAGTLEAGIPLIFLQPELKELIGALFYFNLTILIIFIVWMILSRRPFCRVACPLGAIYSLFNKHSVFKMIHDPDKCTHCQECYNNCPMGIKFYEGPNQYDCIRCLKCLHESCRFGAISYEIAGMPVIKPEDQGSGVRDHVITSKAPPWR</sequence>
<keyword evidence="7" id="KW-0812">Transmembrane</keyword>
<keyword evidence="1" id="KW-0813">Transport</keyword>
<name>A0A8J6N4M3_9BACT</name>
<evidence type="ECO:0000256" key="1">
    <source>
        <dbReference type="ARBA" id="ARBA00022448"/>
    </source>
</evidence>